<evidence type="ECO:0000256" key="2">
    <source>
        <dbReference type="ARBA" id="ARBA00022448"/>
    </source>
</evidence>
<evidence type="ECO:0000313" key="10">
    <source>
        <dbReference type="Proteomes" id="UP001150569"/>
    </source>
</evidence>
<keyword evidence="6" id="KW-0406">Ion transport</keyword>
<keyword evidence="3" id="KW-1003">Cell membrane</keyword>
<evidence type="ECO:0000256" key="8">
    <source>
        <dbReference type="SAM" id="Phobius"/>
    </source>
</evidence>
<dbReference type="OrthoDB" id="1368at2759"/>
<feature type="transmembrane region" description="Helical" evidence="8">
    <location>
        <begin position="62"/>
        <end position="80"/>
    </location>
</feature>
<feature type="transmembrane region" description="Helical" evidence="8">
    <location>
        <begin position="35"/>
        <end position="56"/>
    </location>
</feature>
<feature type="transmembrane region" description="Helical" evidence="8">
    <location>
        <begin position="319"/>
        <end position="351"/>
    </location>
</feature>
<evidence type="ECO:0000256" key="5">
    <source>
        <dbReference type="ARBA" id="ARBA00022989"/>
    </source>
</evidence>
<evidence type="ECO:0000313" key="9">
    <source>
        <dbReference type="EMBL" id="KAJ1930301.1"/>
    </source>
</evidence>
<dbReference type="GO" id="GO:0005886">
    <property type="term" value="C:plasma membrane"/>
    <property type="evidence" value="ECO:0007669"/>
    <property type="project" value="UniProtKB-SubCell"/>
</dbReference>
<organism evidence="9 10">
    <name type="scientific">Tieghemiomyces parasiticus</name>
    <dbReference type="NCBI Taxonomy" id="78921"/>
    <lineage>
        <taxon>Eukaryota</taxon>
        <taxon>Fungi</taxon>
        <taxon>Fungi incertae sedis</taxon>
        <taxon>Zoopagomycota</taxon>
        <taxon>Kickxellomycotina</taxon>
        <taxon>Dimargaritomycetes</taxon>
        <taxon>Dimargaritales</taxon>
        <taxon>Dimargaritaceae</taxon>
        <taxon>Tieghemiomyces</taxon>
    </lineage>
</organism>
<sequence length="398" mass="44734">MYEKQGIENVVPGFVETVFSYPDVLRVRGTVIFRVLPQVFTVTAFATGVASLNYFTDFTIQLPSSLIGPFSVVLGLLLVFRSDSANESFLEGRRVWSDLKANIRNATRLVWYGVMADSSIDAEEKVKVVRHLTAFAYATKHFLRRELGVEYDDLQNLLSEEFIEAYKRGQENARAHYQDHYDNNLVNVSAARYQSVKATASYPSTCAPAGPQWVSKDGWKAGADMDETRLLLDPAFVTPNPRLNPASFTTATNIPLPSQILFQFNKYIFRQSHYRKVDSLTCATIVALSNDLGDNVTQLERILLTPMPLAYRVHLKQSLYLYLFLLPFTLVNLGFLLVPVVAAVAFTLFGIDGIGCEIENPFGYDLNDLALDDICDDLREEAEYVIQTYPLCGRLVEA</sequence>
<comment type="subcellular location">
    <subcellularLocation>
        <location evidence="1">Cell membrane</location>
        <topology evidence="1">Multi-pass membrane protein</topology>
    </subcellularLocation>
</comment>
<keyword evidence="5 8" id="KW-1133">Transmembrane helix</keyword>
<dbReference type="Pfam" id="PF25539">
    <property type="entry name" value="Bestrophin_2"/>
    <property type="match status" value="2"/>
</dbReference>
<keyword evidence="10" id="KW-1185">Reference proteome</keyword>
<dbReference type="AlphaFoldDB" id="A0A9W8AEU4"/>
<dbReference type="Proteomes" id="UP001150569">
    <property type="component" value="Unassembled WGS sequence"/>
</dbReference>
<reference evidence="9" key="1">
    <citation type="submission" date="2022-07" db="EMBL/GenBank/DDBJ databases">
        <title>Phylogenomic reconstructions and comparative analyses of Kickxellomycotina fungi.</title>
        <authorList>
            <person name="Reynolds N.K."/>
            <person name="Stajich J.E."/>
            <person name="Barry K."/>
            <person name="Grigoriev I.V."/>
            <person name="Crous P."/>
            <person name="Smith M.E."/>
        </authorList>
    </citation>
    <scope>NUCLEOTIDE SEQUENCE</scope>
    <source>
        <strain evidence="9">RSA 861</strain>
    </source>
</reference>
<evidence type="ECO:0000256" key="3">
    <source>
        <dbReference type="ARBA" id="ARBA00022475"/>
    </source>
</evidence>
<dbReference type="GO" id="GO:0005254">
    <property type="term" value="F:chloride channel activity"/>
    <property type="evidence" value="ECO:0007669"/>
    <property type="project" value="InterPro"/>
</dbReference>
<evidence type="ECO:0000256" key="4">
    <source>
        <dbReference type="ARBA" id="ARBA00022692"/>
    </source>
</evidence>
<comment type="caution">
    <text evidence="9">The sequence shown here is derived from an EMBL/GenBank/DDBJ whole genome shotgun (WGS) entry which is preliminary data.</text>
</comment>
<accession>A0A9W8AEU4</accession>
<name>A0A9W8AEU4_9FUNG</name>
<evidence type="ECO:0000256" key="6">
    <source>
        <dbReference type="ARBA" id="ARBA00023065"/>
    </source>
</evidence>
<dbReference type="PANTHER" id="PTHR33281">
    <property type="entry name" value="UPF0187 PROTEIN YNEE"/>
    <property type="match status" value="1"/>
</dbReference>
<keyword evidence="7 8" id="KW-0472">Membrane</keyword>
<evidence type="ECO:0000256" key="1">
    <source>
        <dbReference type="ARBA" id="ARBA00004651"/>
    </source>
</evidence>
<keyword evidence="2" id="KW-0813">Transport</keyword>
<dbReference type="EMBL" id="JANBPT010000010">
    <property type="protein sequence ID" value="KAJ1930301.1"/>
    <property type="molecule type" value="Genomic_DNA"/>
</dbReference>
<gene>
    <name evidence="9" type="ORF">IWQ60_000413</name>
</gene>
<dbReference type="InterPro" id="IPR044669">
    <property type="entry name" value="YneE/VCCN1/2-like"/>
</dbReference>
<keyword evidence="4 8" id="KW-0812">Transmembrane</keyword>
<dbReference type="PANTHER" id="PTHR33281:SF19">
    <property type="entry name" value="VOLTAGE-DEPENDENT ANION CHANNEL-FORMING PROTEIN YNEE"/>
    <property type="match status" value="1"/>
</dbReference>
<protein>
    <submittedName>
        <fullName evidence="9">Uncharacterized protein</fullName>
    </submittedName>
</protein>
<evidence type="ECO:0000256" key="7">
    <source>
        <dbReference type="ARBA" id="ARBA00023136"/>
    </source>
</evidence>
<proteinExistence type="predicted"/>